<dbReference type="PANTHER" id="PTHR47331:SF6">
    <property type="entry name" value="DOUBLECORTIN DOMAIN-CONTAINING PROTEIN"/>
    <property type="match status" value="1"/>
</dbReference>
<protein>
    <recommendedName>
        <fullName evidence="3">Integrase zinc-binding domain-containing protein</fullName>
    </recommendedName>
</protein>
<evidence type="ECO:0000313" key="1">
    <source>
        <dbReference type="EMBL" id="KAL1258963.1"/>
    </source>
</evidence>
<evidence type="ECO:0000313" key="2">
    <source>
        <dbReference type="Proteomes" id="UP001558613"/>
    </source>
</evidence>
<dbReference type="Gene3D" id="1.10.340.70">
    <property type="match status" value="1"/>
</dbReference>
<gene>
    <name evidence="1" type="ORF">QQF64_009540</name>
</gene>
<keyword evidence="2" id="KW-1185">Reference proteome</keyword>
<dbReference type="PANTHER" id="PTHR47331">
    <property type="entry name" value="PHD-TYPE DOMAIN-CONTAINING PROTEIN"/>
    <property type="match status" value="1"/>
</dbReference>
<organism evidence="1 2">
    <name type="scientific">Cirrhinus molitorella</name>
    <name type="common">mud carp</name>
    <dbReference type="NCBI Taxonomy" id="172907"/>
    <lineage>
        <taxon>Eukaryota</taxon>
        <taxon>Metazoa</taxon>
        <taxon>Chordata</taxon>
        <taxon>Craniata</taxon>
        <taxon>Vertebrata</taxon>
        <taxon>Euteleostomi</taxon>
        <taxon>Actinopterygii</taxon>
        <taxon>Neopterygii</taxon>
        <taxon>Teleostei</taxon>
        <taxon>Ostariophysi</taxon>
        <taxon>Cypriniformes</taxon>
        <taxon>Cyprinidae</taxon>
        <taxon>Labeoninae</taxon>
        <taxon>Labeonini</taxon>
        <taxon>Cirrhinus</taxon>
    </lineage>
</organism>
<dbReference type="EMBL" id="JAYMGO010000016">
    <property type="protein sequence ID" value="KAL1258963.1"/>
    <property type="molecule type" value="Genomic_DNA"/>
</dbReference>
<evidence type="ECO:0008006" key="3">
    <source>
        <dbReference type="Google" id="ProtNLM"/>
    </source>
</evidence>
<proteinExistence type="predicted"/>
<comment type="caution">
    <text evidence="1">The sequence shown here is derived from an EMBL/GenBank/DDBJ whole genome shotgun (WGS) entry which is preliminary data.</text>
</comment>
<sequence>MLTCIVKRNNISRNSPLKKLSPYLDNGELLRIGGQLKNATLDLNEKFHLIIPGRSHVARLLLKHYHDRVKHQGRIFTESAVRNAGYWIVGVRKLINSILHKCVICNKLCGKVTEQKMAVLPA</sequence>
<dbReference type="Proteomes" id="UP001558613">
    <property type="component" value="Unassembled WGS sequence"/>
</dbReference>
<name>A0ABR3M5J4_9TELE</name>
<accession>A0ABR3M5J4</accession>
<reference evidence="1 2" key="1">
    <citation type="submission" date="2023-09" db="EMBL/GenBank/DDBJ databases">
        <authorList>
            <person name="Wang M."/>
        </authorList>
    </citation>
    <scope>NUCLEOTIDE SEQUENCE [LARGE SCALE GENOMIC DNA]</scope>
    <source>
        <strain evidence="1">GT-2023</strain>
        <tissue evidence="1">Liver</tissue>
    </source>
</reference>